<evidence type="ECO:0000313" key="1">
    <source>
        <dbReference type="EMBL" id="GKV13659.1"/>
    </source>
</evidence>
<sequence length="110" mass="12306">MRVIERFEEIEDRNPGDISITDLHGLLNLKKELCEANSLKESLVPDALLERLVKHKWEFPPVCAIIGGFLGQEVIKAISGKGDPLKNFFYFDALNGKGLIEDISNANPKN</sequence>
<protein>
    <recommendedName>
        <fullName evidence="3">THIF-type NAD/FAD binding fold domain-containing protein</fullName>
    </recommendedName>
</protein>
<dbReference type="Gene3D" id="3.40.50.12550">
    <property type="entry name" value="Ubiquitin-activating enzyme E1, inactive adenylation domain, subdomain 2"/>
    <property type="match status" value="1"/>
</dbReference>
<dbReference type="SUPFAM" id="SSF69572">
    <property type="entry name" value="Activating enzymes of the ubiquitin-like proteins"/>
    <property type="match status" value="1"/>
</dbReference>
<gene>
    <name evidence="1" type="ORF">SLEP1_g24646</name>
</gene>
<comment type="caution">
    <text evidence="1">The sequence shown here is derived from an EMBL/GenBank/DDBJ whole genome shotgun (WGS) entry which is preliminary data.</text>
</comment>
<dbReference type="Proteomes" id="UP001054252">
    <property type="component" value="Unassembled WGS sequence"/>
</dbReference>
<accession>A0AAV5JG99</accession>
<organism evidence="1 2">
    <name type="scientific">Rubroshorea leprosula</name>
    <dbReference type="NCBI Taxonomy" id="152421"/>
    <lineage>
        <taxon>Eukaryota</taxon>
        <taxon>Viridiplantae</taxon>
        <taxon>Streptophyta</taxon>
        <taxon>Embryophyta</taxon>
        <taxon>Tracheophyta</taxon>
        <taxon>Spermatophyta</taxon>
        <taxon>Magnoliopsida</taxon>
        <taxon>eudicotyledons</taxon>
        <taxon>Gunneridae</taxon>
        <taxon>Pentapetalae</taxon>
        <taxon>rosids</taxon>
        <taxon>malvids</taxon>
        <taxon>Malvales</taxon>
        <taxon>Dipterocarpaceae</taxon>
        <taxon>Rubroshorea</taxon>
    </lineage>
</organism>
<evidence type="ECO:0008006" key="3">
    <source>
        <dbReference type="Google" id="ProtNLM"/>
    </source>
</evidence>
<dbReference type="GO" id="GO:0008641">
    <property type="term" value="F:ubiquitin-like modifier activating enzyme activity"/>
    <property type="evidence" value="ECO:0007669"/>
    <property type="project" value="InterPro"/>
</dbReference>
<reference evidence="1 2" key="1">
    <citation type="journal article" date="2021" name="Commun. Biol.">
        <title>The genome of Shorea leprosula (Dipterocarpaceae) highlights the ecological relevance of drought in aseasonal tropical rainforests.</title>
        <authorList>
            <person name="Ng K.K.S."/>
            <person name="Kobayashi M.J."/>
            <person name="Fawcett J.A."/>
            <person name="Hatakeyama M."/>
            <person name="Paape T."/>
            <person name="Ng C.H."/>
            <person name="Ang C.C."/>
            <person name="Tnah L.H."/>
            <person name="Lee C.T."/>
            <person name="Nishiyama T."/>
            <person name="Sese J."/>
            <person name="O'Brien M.J."/>
            <person name="Copetti D."/>
            <person name="Mohd Noor M.I."/>
            <person name="Ong R.C."/>
            <person name="Putra M."/>
            <person name="Sireger I.Z."/>
            <person name="Indrioko S."/>
            <person name="Kosugi Y."/>
            <person name="Izuno A."/>
            <person name="Isagi Y."/>
            <person name="Lee S.L."/>
            <person name="Shimizu K.K."/>
        </authorList>
    </citation>
    <scope>NUCLEOTIDE SEQUENCE [LARGE SCALE GENOMIC DNA]</scope>
    <source>
        <strain evidence="1">214</strain>
    </source>
</reference>
<dbReference type="EMBL" id="BPVZ01000039">
    <property type="protein sequence ID" value="GKV13659.1"/>
    <property type="molecule type" value="Genomic_DNA"/>
</dbReference>
<dbReference type="AlphaFoldDB" id="A0AAV5JG99"/>
<proteinExistence type="predicted"/>
<dbReference type="InterPro" id="IPR035985">
    <property type="entry name" value="Ubiquitin-activating_enz"/>
</dbReference>
<evidence type="ECO:0000313" key="2">
    <source>
        <dbReference type="Proteomes" id="UP001054252"/>
    </source>
</evidence>
<keyword evidence="2" id="KW-1185">Reference proteome</keyword>
<name>A0AAV5JG99_9ROSI</name>